<comment type="similarity">
    <text evidence="3 11">Belongs to the NOS family. Bacterial NOS oxygenase subfamily.</text>
</comment>
<evidence type="ECO:0000256" key="3">
    <source>
        <dbReference type="ARBA" id="ARBA00005411"/>
    </source>
</evidence>
<sequence>MTSGNNTDRAKLMKEAENFLTNCYDELGYSMTELNSRVNQVNEEISSNGFYAHTTEELKHGAKMAWRNSNKCIGRLFWDRLHVIDARGTKEENAIFEQLFNHISFATNGGKIIPTITIFDPVIPGEDPIRIWNHQLLRYAGYETEQGVIGDPDSITFTKVCLELGWEGNGTAFDLLPLVIQVGNKQPMWKEIPEEIIMEVPIEHPTEPIFGDMEVKWYGVPIISDMRLEIGGIQYCAAPFNGWYMGTEVGARNFADENRYNLLPLVANNLNLDVQTNRSLWKDRALVELNLAVLYSYQQHGVTIVDHHTAAQQFLAFENKEIQSGRDVTGMWSWLIPPVSPATTHVFHKRYENKVITPNYYYQEKPFI</sequence>
<dbReference type="InterPro" id="IPR044943">
    <property type="entry name" value="NOS_dom_1"/>
</dbReference>
<evidence type="ECO:0000313" key="14">
    <source>
        <dbReference type="EMBL" id="MDC3420520.1"/>
    </source>
</evidence>
<dbReference type="InterPro" id="IPR044944">
    <property type="entry name" value="NOS_dom_3"/>
</dbReference>
<dbReference type="CDD" id="cd00794">
    <property type="entry name" value="NOS_oxygenase_prok"/>
    <property type="match status" value="1"/>
</dbReference>
<dbReference type="GO" id="GO:0006809">
    <property type="term" value="P:nitric oxide biosynthetic process"/>
    <property type="evidence" value="ECO:0007669"/>
    <property type="project" value="InterPro"/>
</dbReference>
<protein>
    <recommendedName>
        <fullName evidence="5 11">Nitric oxide synthase oxygenase</fullName>
        <ecNumber evidence="4 11">1.14.14.47</ecNumber>
    </recommendedName>
</protein>
<dbReference type="InterPro" id="IPR044940">
    <property type="entry name" value="NOS_dom_2"/>
</dbReference>
<evidence type="ECO:0000256" key="11">
    <source>
        <dbReference type="PIRNR" id="PIRNR037219"/>
    </source>
</evidence>
<evidence type="ECO:0000256" key="4">
    <source>
        <dbReference type="ARBA" id="ARBA00012735"/>
    </source>
</evidence>
<dbReference type="Pfam" id="PF02898">
    <property type="entry name" value="NO_synthase"/>
    <property type="match status" value="1"/>
</dbReference>
<comment type="catalytic activity">
    <reaction evidence="10">
        <text>3 reduced [flavodoxin] + 2 L-arginine + 4 O2 = 3 oxidized [flavodoxin] + 2 L-citrulline + 2 nitric oxide + 4 H2O + 5 H(+)</text>
        <dbReference type="Rhea" id="RHEA:52324"/>
        <dbReference type="Rhea" id="RHEA-COMP:10622"/>
        <dbReference type="Rhea" id="RHEA-COMP:10623"/>
        <dbReference type="ChEBI" id="CHEBI:15377"/>
        <dbReference type="ChEBI" id="CHEBI:15378"/>
        <dbReference type="ChEBI" id="CHEBI:15379"/>
        <dbReference type="ChEBI" id="CHEBI:16480"/>
        <dbReference type="ChEBI" id="CHEBI:32682"/>
        <dbReference type="ChEBI" id="CHEBI:57618"/>
        <dbReference type="ChEBI" id="CHEBI:57743"/>
        <dbReference type="ChEBI" id="CHEBI:58210"/>
        <dbReference type="EC" id="1.14.14.47"/>
    </reaction>
</comment>
<dbReference type="EMBL" id="JAMQJZ010000005">
    <property type="protein sequence ID" value="MDC3420520.1"/>
    <property type="molecule type" value="Genomic_DNA"/>
</dbReference>
<keyword evidence="9 11" id="KW-0408">Iron</keyword>
<name>A0A9X4AJK4_9BACI</name>
<comment type="function">
    <text evidence="2 11">Catalyzes the production of nitric oxide.</text>
</comment>
<evidence type="ECO:0000256" key="7">
    <source>
        <dbReference type="ARBA" id="ARBA00022723"/>
    </source>
</evidence>
<feature type="binding site" description="axial binding residue" evidence="12">
    <location>
        <position position="72"/>
    </location>
    <ligand>
        <name>heme</name>
        <dbReference type="ChEBI" id="CHEBI:30413"/>
    </ligand>
    <ligandPart>
        <name>Fe</name>
        <dbReference type="ChEBI" id="CHEBI:18248"/>
    </ligandPart>
</feature>
<keyword evidence="7 11" id="KW-0479">Metal-binding</keyword>
<dbReference type="PANTHER" id="PTHR43410">
    <property type="entry name" value="NITRIC OXIDE SYNTHASE OXYGENASE"/>
    <property type="match status" value="1"/>
</dbReference>
<dbReference type="PANTHER" id="PTHR43410:SF1">
    <property type="entry name" value="NITRIC OXIDE SYNTHASE"/>
    <property type="match status" value="1"/>
</dbReference>
<evidence type="ECO:0000259" key="13">
    <source>
        <dbReference type="Pfam" id="PF02898"/>
    </source>
</evidence>
<dbReference type="GO" id="GO:0004517">
    <property type="term" value="F:nitric-oxide synthase activity"/>
    <property type="evidence" value="ECO:0007669"/>
    <property type="project" value="InterPro"/>
</dbReference>
<comment type="miscellaneous">
    <text evidence="11">This protein is similar to the oxygenase domain of eukaryotic nitric oxide synthases but lacks the reductase domain which, in eukaryotes, is responsible for transfer of electrons to the ferric heme during nitric oxide synthesis.</text>
</comment>
<comment type="caution">
    <text evidence="14">The sequence shown here is derived from an EMBL/GenBank/DDBJ whole genome shotgun (WGS) entry which is preliminary data.</text>
</comment>
<dbReference type="InterPro" id="IPR050607">
    <property type="entry name" value="NOS"/>
</dbReference>
<dbReference type="Gene3D" id="3.90.340.10">
    <property type="entry name" value="Nitric Oxide Synthase, Chain A, domain 1"/>
    <property type="match status" value="1"/>
</dbReference>
<keyword evidence="6 11" id="KW-0349">Heme</keyword>
<accession>A0A9X4AJK4</accession>
<dbReference type="GO" id="GO:0046872">
    <property type="term" value="F:metal ion binding"/>
    <property type="evidence" value="ECO:0007669"/>
    <property type="project" value="UniProtKB-KW"/>
</dbReference>
<evidence type="ECO:0000256" key="12">
    <source>
        <dbReference type="PIRSR" id="PIRSR037219-1"/>
    </source>
</evidence>
<dbReference type="PIRSF" id="PIRSF037219">
    <property type="entry name" value="NOS_oxygenase"/>
    <property type="match status" value="1"/>
</dbReference>
<evidence type="ECO:0000256" key="1">
    <source>
        <dbReference type="ARBA" id="ARBA00001971"/>
    </source>
</evidence>
<proteinExistence type="inferred from homology"/>
<evidence type="ECO:0000256" key="8">
    <source>
        <dbReference type="ARBA" id="ARBA00023002"/>
    </source>
</evidence>
<feature type="domain" description="Nitric oxide synthase (NOS)" evidence="13">
    <location>
        <begin position="10"/>
        <end position="366"/>
    </location>
</feature>
<evidence type="ECO:0000256" key="9">
    <source>
        <dbReference type="ARBA" id="ARBA00023004"/>
    </source>
</evidence>
<dbReference type="AlphaFoldDB" id="A0A9X4AJK4"/>
<dbReference type="Gene3D" id="3.90.1230.10">
    <property type="entry name" value="Nitric Oxide Synthase, Chain A, domain 3"/>
    <property type="match status" value="1"/>
</dbReference>
<dbReference type="InterPro" id="IPR017142">
    <property type="entry name" value="Nitric_oxide_synthase_Oase-su"/>
</dbReference>
<dbReference type="InterPro" id="IPR036119">
    <property type="entry name" value="NOS_N_sf"/>
</dbReference>
<evidence type="ECO:0000256" key="5">
    <source>
        <dbReference type="ARBA" id="ARBA00018859"/>
    </source>
</evidence>
<keyword evidence="8 11" id="KW-0560">Oxidoreductase</keyword>
<dbReference type="EC" id="1.14.14.47" evidence="4 11"/>
<evidence type="ECO:0000256" key="2">
    <source>
        <dbReference type="ARBA" id="ARBA00002642"/>
    </source>
</evidence>
<keyword evidence="15" id="KW-1185">Reference proteome</keyword>
<organism evidence="14 15">
    <name type="scientific">Aquibacillus koreensis</name>
    <dbReference type="NCBI Taxonomy" id="279446"/>
    <lineage>
        <taxon>Bacteria</taxon>
        <taxon>Bacillati</taxon>
        <taxon>Bacillota</taxon>
        <taxon>Bacilli</taxon>
        <taxon>Bacillales</taxon>
        <taxon>Bacillaceae</taxon>
        <taxon>Aquibacillus</taxon>
    </lineage>
</organism>
<dbReference type="RefSeq" id="WP_259867870.1">
    <property type="nucleotide sequence ID" value="NZ_JAMQJZ010000005.1"/>
</dbReference>
<dbReference type="Proteomes" id="UP001145072">
    <property type="component" value="Unassembled WGS sequence"/>
</dbReference>
<comment type="subunit">
    <text evidence="11">Homodimer.</text>
</comment>
<evidence type="ECO:0000313" key="15">
    <source>
        <dbReference type="Proteomes" id="UP001145072"/>
    </source>
</evidence>
<evidence type="ECO:0000256" key="6">
    <source>
        <dbReference type="ARBA" id="ARBA00022617"/>
    </source>
</evidence>
<reference evidence="14" key="1">
    <citation type="submission" date="2022-06" db="EMBL/GenBank/DDBJ databases">
        <title>Aquibacillus sp. a new bacterium isolated from soil saline samples.</title>
        <authorList>
            <person name="Galisteo C."/>
            <person name="De La Haba R."/>
            <person name="Sanchez-Porro C."/>
            <person name="Ventosa A."/>
        </authorList>
    </citation>
    <scope>NUCLEOTIDE SEQUENCE</scope>
    <source>
        <strain evidence="14">JCM 12387</strain>
    </source>
</reference>
<dbReference type="GO" id="GO:0020037">
    <property type="term" value="F:heme binding"/>
    <property type="evidence" value="ECO:0007669"/>
    <property type="project" value="InterPro"/>
</dbReference>
<comment type="cofactor">
    <cofactor evidence="1 11 12">
        <name>heme</name>
        <dbReference type="ChEBI" id="CHEBI:30413"/>
    </cofactor>
</comment>
<dbReference type="InterPro" id="IPR004030">
    <property type="entry name" value="NOS_N"/>
</dbReference>
<evidence type="ECO:0000256" key="10">
    <source>
        <dbReference type="ARBA" id="ARBA00048713"/>
    </source>
</evidence>
<dbReference type="SUPFAM" id="SSF56512">
    <property type="entry name" value="Nitric oxide (NO) synthase oxygenase domain"/>
    <property type="match status" value="1"/>
</dbReference>
<dbReference type="Gene3D" id="3.90.440.10">
    <property type="entry name" value="Nitric Oxide Synthase,Heme Domain,Chain A domain 2"/>
    <property type="match status" value="1"/>
</dbReference>
<gene>
    <name evidence="14" type="ORF">NC661_09090</name>
</gene>